<dbReference type="PRINTS" id="PR00420">
    <property type="entry name" value="RNGMNOXGNASE"/>
</dbReference>
<dbReference type="STRING" id="933084.A0A067PUN2"/>
<evidence type="ECO:0000256" key="3">
    <source>
        <dbReference type="ARBA" id="ARBA00023002"/>
    </source>
</evidence>
<name>A0A067PUN2_9AGAM</name>
<organism evidence="5 6">
    <name type="scientific">Jaapia argillacea MUCL 33604</name>
    <dbReference type="NCBI Taxonomy" id="933084"/>
    <lineage>
        <taxon>Eukaryota</taxon>
        <taxon>Fungi</taxon>
        <taxon>Dikarya</taxon>
        <taxon>Basidiomycota</taxon>
        <taxon>Agaricomycotina</taxon>
        <taxon>Agaricomycetes</taxon>
        <taxon>Agaricomycetidae</taxon>
        <taxon>Jaapiales</taxon>
        <taxon>Jaapiaceae</taxon>
        <taxon>Jaapia</taxon>
    </lineage>
</organism>
<dbReference type="GO" id="GO:0071949">
    <property type="term" value="F:FAD binding"/>
    <property type="evidence" value="ECO:0007669"/>
    <property type="project" value="InterPro"/>
</dbReference>
<dbReference type="EMBL" id="KL197717">
    <property type="protein sequence ID" value="KDQ58533.1"/>
    <property type="molecule type" value="Genomic_DNA"/>
</dbReference>
<dbReference type="GO" id="GO:0044550">
    <property type="term" value="P:secondary metabolite biosynthetic process"/>
    <property type="evidence" value="ECO:0007669"/>
    <property type="project" value="TreeGrafter"/>
</dbReference>
<reference evidence="6" key="1">
    <citation type="journal article" date="2014" name="Proc. Natl. Acad. Sci. U.S.A.">
        <title>Extensive sampling of basidiomycete genomes demonstrates inadequacy of the white-rot/brown-rot paradigm for wood decay fungi.</title>
        <authorList>
            <person name="Riley R."/>
            <person name="Salamov A.A."/>
            <person name="Brown D.W."/>
            <person name="Nagy L.G."/>
            <person name="Floudas D."/>
            <person name="Held B.W."/>
            <person name="Levasseur A."/>
            <person name="Lombard V."/>
            <person name="Morin E."/>
            <person name="Otillar R."/>
            <person name="Lindquist E.A."/>
            <person name="Sun H."/>
            <person name="LaButti K.M."/>
            <person name="Schmutz J."/>
            <person name="Jabbour D."/>
            <person name="Luo H."/>
            <person name="Baker S.E."/>
            <person name="Pisabarro A.G."/>
            <person name="Walton J.D."/>
            <person name="Blanchette R.A."/>
            <person name="Henrissat B."/>
            <person name="Martin F."/>
            <person name="Cullen D."/>
            <person name="Hibbett D.S."/>
            <person name="Grigoriev I.V."/>
        </authorList>
    </citation>
    <scope>NUCLEOTIDE SEQUENCE [LARGE SCALE GENOMIC DNA]</scope>
    <source>
        <strain evidence="6">MUCL 33604</strain>
    </source>
</reference>
<keyword evidence="2" id="KW-0274">FAD</keyword>
<evidence type="ECO:0000313" key="5">
    <source>
        <dbReference type="EMBL" id="KDQ58533.1"/>
    </source>
</evidence>
<evidence type="ECO:0000259" key="4">
    <source>
        <dbReference type="Pfam" id="PF01494"/>
    </source>
</evidence>
<protein>
    <recommendedName>
        <fullName evidence="4">FAD-binding domain-containing protein</fullName>
    </recommendedName>
</protein>
<keyword evidence="1" id="KW-0285">Flavoprotein</keyword>
<keyword evidence="3" id="KW-0560">Oxidoreductase</keyword>
<evidence type="ECO:0000256" key="2">
    <source>
        <dbReference type="ARBA" id="ARBA00022827"/>
    </source>
</evidence>
<dbReference type="InterPro" id="IPR002938">
    <property type="entry name" value="FAD-bd"/>
</dbReference>
<dbReference type="AlphaFoldDB" id="A0A067PUN2"/>
<dbReference type="InterPro" id="IPR051104">
    <property type="entry name" value="FAD_monoxygenase"/>
</dbReference>
<dbReference type="HOGENOM" id="CLU_009665_6_3_1"/>
<dbReference type="InterPro" id="IPR036188">
    <property type="entry name" value="FAD/NAD-bd_sf"/>
</dbReference>
<accession>A0A067PUN2</accession>
<dbReference type="GO" id="GO:0016491">
    <property type="term" value="F:oxidoreductase activity"/>
    <property type="evidence" value="ECO:0007669"/>
    <property type="project" value="UniProtKB-KW"/>
</dbReference>
<dbReference type="Proteomes" id="UP000027265">
    <property type="component" value="Unassembled WGS sequence"/>
</dbReference>
<evidence type="ECO:0000313" key="6">
    <source>
        <dbReference type="Proteomes" id="UP000027265"/>
    </source>
</evidence>
<gene>
    <name evidence="5" type="ORF">JAAARDRAFT_193092</name>
</gene>
<dbReference type="PANTHER" id="PTHR46720:SF3">
    <property type="entry name" value="FAD-BINDING DOMAIN-CONTAINING PROTEIN-RELATED"/>
    <property type="match status" value="1"/>
</dbReference>
<evidence type="ECO:0000256" key="1">
    <source>
        <dbReference type="ARBA" id="ARBA00022630"/>
    </source>
</evidence>
<dbReference type="InParanoid" id="A0A067PUN2"/>
<dbReference type="OrthoDB" id="417877at2759"/>
<dbReference type="Gene3D" id="3.50.50.60">
    <property type="entry name" value="FAD/NAD(P)-binding domain"/>
    <property type="match status" value="2"/>
</dbReference>
<dbReference type="Pfam" id="PF01494">
    <property type="entry name" value="FAD_binding_3"/>
    <property type="match status" value="1"/>
</dbReference>
<dbReference type="SUPFAM" id="SSF51905">
    <property type="entry name" value="FAD/NAD(P)-binding domain"/>
    <property type="match status" value="1"/>
</dbReference>
<dbReference type="PANTHER" id="PTHR46720">
    <property type="entry name" value="HYDROXYLASE, PUTATIVE (AFU_ORTHOLOGUE AFUA_3G01460)-RELATED"/>
    <property type="match status" value="1"/>
</dbReference>
<feature type="domain" description="FAD-binding" evidence="4">
    <location>
        <begin position="304"/>
        <end position="370"/>
    </location>
</feature>
<keyword evidence="6" id="KW-1185">Reference proteome</keyword>
<proteinExistence type="predicted"/>
<dbReference type="SUPFAM" id="SSF54373">
    <property type="entry name" value="FAD-linked reductases, C-terminal domain"/>
    <property type="match status" value="1"/>
</dbReference>
<sequence length="430" mass="48035">MTIAIIGGRIGGITTAIALGRLGYTIHLFEQAKQFSEIGAGVALGPKSIALDDHAIVFADGTFNSSVESLRKMGLFEAYEKVADITEPDALCLQFTKDDGQVFGKWFFKATHKGRGSSVHRARLLEALLKLLPDNVTAHFSSHVNVVENIYPTDGSNLHVRLTIQPPHAEMHPEWPGEQRIFDASIAVGKHVRYTGTYAYRGLLDITKAVEKNGEGVRVPTMWFGKDKHVLTFLIEGGKIVNLVAFVSDRSQGPDERTWTGPWVKLVSYQQMFEDFKGWDQNVINLSQLIEKPEQWALHELVPLRRWTVDRITLLGDSAHASLPHNGAGAGQATEDAYVLASLLALPSCTEDTIPHFLQVYEDVRRPRASGQQIHACESGDVYEFATPMKDNNHALAENLKVRYDWIWEHDLEEDIDDAKRKLKDMGIEV</sequence>